<protein>
    <submittedName>
        <fullName evidence="5">Peptide ABC transporter substrate-binding protein</fullName>
    </submittedName>
</protein>
<dbReference type="PANTHER" id="PTHR30290">
    <property type="entry name" value="PERIPLASMIC BINDING COMPONENT OF ABC TRANSPORTER"/>
    <property type="match status" value="1"/>
</dbReference>
<evidence type="ECO:0000313" key="5">
    <source>
        <dbReference type="EMBL" id="MBI3128001.1"/>
    </source>
</evidence>
<evidence type="ECO:0000313" key="6">
    <source>
        <dbReference type="Proteomes" id="UP000782312"/>
    </source>
</evidence>
<dbReference type="InterPro" id="IPR039424">
    <property type="entry name" value="SBP_5"/>
</dbReference>
<sequence length="691" mass="79242">MLVKRLLLLVPLAVIVLLLQSYFWVPTFSDQVKGSDARLRQYIEGSIGDAQILNPILYTDASSGRIVSLVLDGLIDRDENLNYRGRLATSWEIYEEAYFVPRPGGPSAGDLRERIERARAAGRPEWARNITRAEVIPPAEEKNILAVPKGRGQRGFDQVPVAVAYPERVKLTLKEVDQDLFDRLKALLGPDAFATDPAPYLKSELQGPARQRAASEVHLTEHNPVIVFRLRKGVLFHDGHEFDSGDVRFTYEAIMNPANLSPRVADYEPVKRVETPDRHTVRVVYKRLYSPAFGTWGMGMLPEHLLNAKALAEEARRRNQDPAKFTMRDSGFNRHPVGTGAFRFLEWRSDEVIRLARFEKYWEGAPNYEEYIYRIIPDPLTQELEFYSGSVDSYSAEPHQVRRLRRDPRFQSFSGLAFGYTYIGFNLRRPPFGDARVRRALTMAVNTRQIREFLLYGEGEDITGPFVKQSDHYNHGVKPLPYDPRAAERLLHEAGWKKTNGVMRKDGKPLQFTLVTNHGNEVRKAIAVAVQDAWKRVGVPVRVDLVEWAVFIQKYINTLNFDAVILGWQMGLDPDLFQIWHSSQTGPGQLNFVGYSNPRADELIIKIRQEYDLKKQVGYAHELHRIIYEDQPYSFLYVSKWTALLDRKIVIAEKGPDGKTRYRKITPTKTGSHTFHFNKWLKLPQVPELEG</sequence>
<organism evidence="5 6">
    <name type="scientific">Tectimicrobiota bacterium</name>
    <dbReference type="NCBI Taxonomy" id="2528274"/>
    <lineage>
        <taxon>Bacteria</taxon>
        <taxon>Pseudomonadati</taxon>
        <taxon>Nitrospinota/Tectimicrobiota group</taxon>
        <taxon>Candidatus Tectimicrobiota</taxon>
    </lineage>
</organism>
<dbReference type="Gene3D" id="3.90.76.10">
    <property type="entry name" value="Dipeptide-binding Protein, Domain 1"/>
    <property type="match status" value="1"/>
</dbReference>
<comment type="similarity">
    <text evidence="1">Belongs to the bacterial solute-binding protein 5 family.</text>
</comment>
<dbReference type="GO" id="GO:1904680">
    <property type="term" value="F:peptide transmembrane transporter activity"/>
    <property type="evidence" value="ECO:0007669"/>
    <property type="project" value="TreeGrafter"/>
</dbReference>
<proteinExistence type="inferred from homology"/>
<reference evidence="5" key="1">
    <citation type="submission" date="2020-07" db="EMBL/GenBank/DDBJ databases">
        <title>Huge and variable diversity of episymbiotic CPR bacteria and DPANN archaea in groundwater ecosystems.</title>
        <authorList>
            <person name="He C.Y."/>
            <person name="Keren R."/>
            <person name="Whittaker M."/>
            <person name="Farag I.F."/>
            <person name="Doudna J."/>
            <person name="Cate J.H.D."/>
            <person name="Banfield J.F."/>
        </authorList>
    </citation>
    <scope>NUCLEOTIDE SEQUENCE</scope>
    <source>
        <strain evidence="5">NC_groundwater_763_Ag_S-0.2um_68_21</strain>
    </source>
</reference>
<evidence type="ECO:0000256" key="3">
    <source>
        <dbReference type="ARBA" id="ARBA00022729"/>
    </source>
</evidence>
<evidence type="ECO:0000256" key="2">
    <source>
        <dbReference type="ARBA" id="ARBA00022448"/>
    </source>
</evidence>
<dbReference type="AlphaFoldDB" id="A0A932I277"/>
<dbReference type="GO" id="GO:0030288">
    <property type="term" value="C:outer membrane-bounded periplasmic space"/>
    <property type="evidence" value="ECO:0007669"/>
    <property type="project" value="UniProtKB-ARBA"/>
</dbReference>
<feature type="domain" description="Solute-binding protein family 5" evidence="4">
    <location>
        <begin position="217"/>
        <end position="582"/>
    </location>
</feature>
<dbReference type="Pfam" id="PF00496">
    <property type="entry name" value="SBP_bac_5"/>
    <property type="match status" value="1"/>
</dbReference>
<keyword evidence="2" id="KW-0813">Transport</keyword>
<dbReference type="GO" id="GO:0043190">
    <property type="term" value="C:ATP-binding cassette (ABC) transporter complex"/>
    <property type="evidence" value="ECO:0007669"/>
    <property type="project" value="InterPro"/>
</dbReference>
<comment type="caution">
    <text evidence="5">The sequence shown here is derived from an EMBL/GenBank/DDBJ whole genome shotgun (WGS) entry which is preliminary data.</text>
</comment>
<evidence type="ECO:0000259" key="4">
    <source>
        <dbReference type="Pfam" id="PF00496"/>
    </source>
</evidence>
<keyword evidence="3" id="KW-0732">Signal</keyword>
<dbReference type="InterPro" id="IPR030678">
    <property type="entry name" value="Peptide/Ni-bd"/>
</dbReference>
<dbReference type="PANTHER" id="PTHR30290:SF9">
    <property type="entry name" value="OLIGOPEPTIDE-BINDING PROTEIN APPA"/>
    <property type="match status" value="1"/>
</dbReference>
<dbReference type="Proteomes" id="UP000782312">
    <property type="component" value="Unassembled WGS sequence"/>
</dbReference>
<dbReference type="InterPro" id="IPR000914">
    <property type="entry name" value="SBP_5_dom"/>
</dbReference>
<dbReference type="SUPFAM" id="SSF53850">
    <property type="entry name" value="Periplasmic binding protein-like II"/>
    <property type="match status" value="2"/>
</dbReference>
<accession>A0A932I277</accession>
<evidence type="ECO:0000256" key="1">
    <source>
        <dbReference type="ARBA" id="ARBA00005695"/>
    </source>
</evidence>
<name>A0A932I277_UNCTE</name>
<dbReference type="Gene3D" id="3.40.190.10">
    <property type="entry name" value="Periplasmic binding protein-like II"/>
    <property type="match status" value="2"/>
</dbReference>
<dbReference type="Gene3D" id="3.10.105.10">
    <property type="entry name" value="Dipeptide-binding Protein, Domain 3"/>
    <property type="match status" value="1"/>
</dbReference>
<dbReference type="PIRSF" id="PIRSF002741">
    <property type="entry name" value="MppA"/>
    <property type="match status" value="1"/>
</dbReference>
<dbReference type="GO" id="GO:0015833">
    <property type="term" value="P:peptide transport"/>
    <property type="evidence" value="ECO:0007669"/>
    <property type="project" value="TreeGrafter"/>
</dbReference>
<gene>
    <name evidence="5" type="ORF">HYZ11_10390</name>
</gene>
<dbReference type="EMBL" id="JACPUR010000022">
    <property type="protein sequence ID" value="MBI3128001.1"/>
    <property type="molecule type" value="Genomic_DNA"/>
</dbReference>